<protein>
    <submittedName>
        <fullName evidence="1">Uncharacterized protein</fullName>
    </submittedName>
</protein>
<gene>
    <name evidence="1" type="ORF">BG910_10415</name>
</gene>
<reference evidence="1 2" key="1">
    <citation type="submission" date="2017-06" db="EMBL/GenBank/DDBJ databases">
        <title>Neisseria chenwenguii sp. nov., isolated from the intestinal contents of Tibetan Plateau Pika in Yushu, Qinghai Province, China.</title>
        <authorList>
            <person name="Zhang G."/>
        </authorList>
    </citation>
    <scope>NUCLEOTIDE SEQUENCE [LARGE SCALE GENOMIC DNA]</scope>
    <source>
        <strain evidence="1 2">10023</strain>
    </source>
</reference>
<dbReference type="NCBIfam" id="NF041043">
    <property type="entry name" value="BPSS1780_fam"/>
    <property type="match status" value="1"/>
</dbReference>
<dbReference type="InterPro" id="IPR047798">
    <property type="entry name" value="BPSS1780-like"/>
</dbReference>
<dbReference type="KEGG" id="nei:BG910_10415"/>
<dbReference type="RefSeq" id="WP_089036778.1">
    <property type="nucleotide sequence ID" value="NZ_CP022278.1"/>
</dbReference>
<accession>A0A220S3V6</accession>
<evidence type="ECO:0000313" key="2">
    <source>
        <dbReference type="Proteomes" id="UP000198238"/>
    </source>
</evidence>
<sequence length="289" mass="31305">MDQSGIQNTIENEAKNAPQLLSEPRRVSAGKGLSWVTQAMLLFSRRKGMWLWMTFVMILISMLLQIIPFIGGIVSGMMTFLFIGGYIFSCDALAEGGSLKFGYIFSGFKHKSMELLVLTLISGAISILVLTVVVVSALAVSPELSAVSSGDAAAMGQYSGKIILWSLLAFLLLLPNGMMVWFAPALITLNDIRPLTAMKMSFKACLRNIPAFLINILVWIVICGIGGVIIGLLAAGPAVGSSGGGEASVFLILLVIPLYLLVFLMVYTWVMLTYYTSYRSVWTDPPLAK</sequence>
<dbReference type="OrthoDB" id="5298483at2"/>
<dbReference type="EMBL" id="CP022278">
    <property type="protein sequence ID" value="ASK28086.1"/>
    <property type="molecule type" value="Genomic_DNA"/>
</dbReference>
<dbReference type="AlphaFoldDB" id="A0A220S3V6"/>
<dbReference type="Proteomes" id="UP000198238">
    <property type="component" value="Chromosome"/>
</dbReference>
<name>A0A220S3V6_9NEIS</name>
<keyword evidence="2" id="KW-1185">Reference proteome</keyword>
<proteinExistence type="predicted"/>
<organism evidence="1 2">
    <name type="scientific">Neisseria chenwenguii</name>
    <dbReference type="NCBI Taxonomy" id="1853278"/>
    <lineage>
        <taxon>Bacteria</taxon>
        <taxon>Pseudomonadati</taxon>
        <taxon>Pseudomonadota</taxon>
        <taxon>Betaproteobacteria</taxon>
        <taxon>Neisseriales</taxon>
        <taxon>Neisseriaceae</taxon>
        <taxon>Neisseria</taxon>
    </lineage>
</organism>
<evidence type="ECO:0000313" key="1">
    <source>
        <dbReference type="EMBL" id="ASK28086.1"/>
    </source>
</evidence>